<feature type="transmembrane region" description="Helical" evidence="6">
    <location>
        <begin position="12"/>
        <end position="34"/>
    </location>
</feature>
<dbReference type="PANTHER" id="PTHR30250">
    <property type="entry name" value="PST FAMILY PREDICTED COLANIC ACID TRANSPORTER"/>
    <property type="match status" value="1"/>
</dbReference>
<feature type="transmembrane region" description="Helical" evidence="6">
    <location>
        <begin position="258"/>
        <end position="284"/>
    </location>
</feature>
<feature type="transmembrane region" description="Helical" evidence="6">
    <location>
        <begin position="40"/>
        <end position="60"/>
    </location>
</feature>
<dbReference type="EMBL" id="JAPMUA010000002">
    <property type="protein sequence ID" value="MDG3585795.1"/>
    <property type="molecule type" value="Genomic_DNA"/>
</dbReference>
<evidence type="ECO:0000256" key="2">
    <source>
        <dbReference type="ARBA" id="ARBA00022475"/>
    </source>
</evidence>
<keyword evidence="5 6" id="KW-0472">Membrane</keyword>
<dbReference type="RefSeq" id="WP_277898949.1">
    <property type="nucleotide sequence ID" value="NZ_JAPMUA010000002.1"/>
</dbReference>
<feature type="transmembrane region" description="Helical" evidence="6">
    <location>
        <begin position="374"/>
        <end position="393"/>
    </location>
</feature>
<keyword evidence="8" id="KW-1185">Reference proteome</keyword>
<name>A0ABT6FR98_9FLAO</name>
<sequence length="505" mass="56642">MLSKQIKGGAILSYATIFLTNIVGILLTPFIIRSLGASEYGLYTMIGAFIGYMSVLDLGLNNTIIRFVAKYRAENNKKEEANFLALCFIMYAIISLIIVVVGLVLYFNINGLFGDTMNAEELRKAKIMAGILIFNLSITLPGGAFTGICNGYEEFIAPKTISIIRYIIRSVLIVAILLMGANSIGIVIVDTCMNLLFMASVAYVVFKKLKVKIRLYKFDKVLLKTILGYSIWIFIFSIVNQLRWQFGQVILGLNYETAIVAIYAVGVTLGTYYGAFSGAISSLFQPKAMKMVVKNEPSVIVTDTFIKISRILLLVLLFVFGGFILTGKQFIILWVGSEFTEAYSYTLLIMIGLTFILSQGFANNILQAHNKMTFRGVTLIVTTLLGFMLGWYYSLIYGALGLIVCTVVFMFIERACIWWYLKKSLAINMAHYFSRTLPLFISFLVAIAVGYLCIAQIQGSGWYIFSVKVLIYSMIYFTCIYFSLDDFEKELIKTSFKKLNTIKSS</sequence>
<feature type="transmembrane region" description="Helical" evidence="6">
    <location>
        <begin position="433"/>
        <end position="457"/>
    </location>
</feature>
<keyword evidence="2" id="KW-1003">Cell membrane</keyword>
<comment type="subcellular location">
    <subcellularLocation>
        <location evidence="1">Cell membrane</location>
        <topology evidence="1">Multi-pass membrane protein</topology>
    </subcellularLocation>
</comment>
<evidence type="ECO:0000256" key="6">
    <source>
        <dbReference type="SAM" id="Phobius"/>
    </source>
</evidence>
<evidence type="ECO:0000256" key="4">
    <source>
        <dbReference type="ARBA" id="ARBA00022989"/>
    </source>
</evidence>
<gene>
    <name evidence="7" type="ORF">OSR52_07925</name>
</gene>
<organism evidence="7 8">
    <name type="scientific">Galbibacter pacificus</name>
    <dbReference type="NCBI Taxonomy" id="2996052"/>
    <lineage>
        <taxon>Bacteria</taxon>
        <taxon>Pseudomonadati</taxon>
        <taxon>Bacteroidota</taxon>
        <taxon>Flavobacteriia</taxon>
        <taxon>Flavobacteriales</taxon>
        <taxon>Flavobacteriaceae</taxon>
        <taxon>Galbibacter</taxon>
    </lineage>
</organism>
<keyword evidence="3 6" id="KW-0812">Transmembrane</keyword>
<evidence type="ECO:0000313" key="7">
    <source>
        <dbReference type="EMBL" id="MDG3585795.1"/>
    </source>
</evidence>
<feature type="transmembrane region" description="Helical" evidence="6">
    <location>
        <begin position="163"/>
        <end position="180"/>
    </location>
</feature>
<dbReference type="Proteomes" id="UP001153642">
    <property type="component" value="Unassembled WGS sequence"/>
</dbReference>
<dbReference type="InterPro" id="IPR050833">
    <property type="entry name" value="Poly_Biosynth_Transport"/>
</dbReference>
<accession>A0ABT6FR98</accession>
<feature type="transmembrane region" description="Helical" evidence="6">
    <location>
        <begin position="186"/>
        <end position="206"/>
    </location>
</feature>
<feature type="transmembrane region" description="Helical" evidence="6">
    <location>
        <begin position="463"/>
        <end position="484"/>
    </location>
</feature>
<reference evidence="7" key="1">
    <citation type="submission" date="2022-11" db="EMBL/GenBank/DDBJ databases">
        <title>High-quality draft genome sequence of Galbibacter sp. strain CMA-7.</title>
        <authorList>
            <person name="Wei L."/>
            <person name="Dong C."/>
            <person name="Shao Z."/>
        </authorList>
    </citation>
    <scope>NUCLEOTIDE SEQUENCE</scope>
    <source>
        <strain evidence="7">CMA-7</strain>
    </source>
</reference>
<keyword evidence="4 6" id="KW-1133">Transmembrane helix</keyword>
<feature type="transmembrane region" description="Helical" evidence="6">
    <location>
        <begin position="226"/>
        <end position="246"/>
    </location>
</feature>
<feature type="transmembrane region" description="Helical" evidence="6">
    <location>
        <begin position="311"/>
        <end position="336"/>
    </location>
</feature>
<protein>
    <submittedName>
        <fullName evidence="7">Oligosaccharide flippase family protein</fullName>
    </submittedName>
</protein>
<dbReference type="Pfam" id="PF01943">
    <property type="entry name" value="Polysacc_synt"/>
    <property type="match status" value="1"/>
</dbReference>
<comment type="caution">
    <text evidence="7">The sequence shown here is derived from an EMBL/GenBank/DDBJ whole genome shotgun (WGS) entry which is preliminary data.</text>
</comment>
<dbReference type="PANTHER" id="PTHR30250:SF26">
    <property type="entry name" value="PSMA PROTEIN"/>
    <property type="match status" value="1"/>
</dbReference>
<feature type="transmembrane region" description="Helical" evidence="6">
    <location>
        <begin position="399"/>
        <end position="421"/>
    </location>
</feature>
<proteinExistence type="predicted"/>
<feature type="transmembrane region" description="Helical" evidence="6">
    <location>
        <begin position="342"/>
        <end position="362"/>
    </location>
</feature>
<evidence type="ECO:0000256" key="5">
    <source>
        <dbReference type="ARBA" id="ARBA00023136"/>
    </source>
</evidence>
<feature type="transmembrane region" description="Helical" evidence="6">
    <location>
        <begin position="127"/>
        <end position="151"/>
    </location>
</feature>
<dbReference type="InterPro" id="IPR002797">
    <property type="entry name" value="Polysacc_synth"/>
</dbReference>
<feature type="transmembrane region" description="Helical" evidence="6">
    <location>
        <begin position="81"/>
        <end position="107"/>
    </location>
</feature>
<evidence type="ECO:0000256" key="3">
    <source>
        <dbReference type="ARBA" id="ARBA00022692"/>
    </source>
</evidence>
<evidence type="ECO:0000313" key="8">
    <source>
        <dbReference type="Proteomes" id="UP001153642"/>
    </source>
</evidence>
<evidence type="ECO:0000256" key="1">
    <source>
        <dbReference type="ARBA" id="ARBA00004651"/>
    </source>
</evidence>